<dbReference type="EMBL" id="CP096983">
    <property type="protein sequence ID" value="URZ11470.1"/>
    <property type="molecule type" value="Genomic_DNA"/>
</dbReference>
<protein>
    <submittedName>
        <fullName evidence="1">Uncharacterized protein</fullName>
    </submittedName>
</protein>
<keyword evidence="2" id="KW-1185">Reference proteome</keyword>
<accession>A0A1S8KZW0</accession>
<gene>
    <name evidence="1" type="ORF">CROST_021870</name>
</gene>
<sequence length="39" mass="4332">MTFKDVAKSFTAVEIVQGIFGMLIALIAIYVGYVAMWCM</sequence>
<name>A0A1S8KZW0_9CLOT</name>
<evidence type="ECO:0000313" key="2">
    <source>
        <dbReference type="Proteomes" id="UP000190951"/>
    </source>
</evidence>
<organism evidence="1 2">
    <name type="scientific">Clostridium felsineum</name>
    <dbReference type="NCBI Taxonomy" id="36839"/>
    <lineage>
        <taxon>Bacteria</taxon>
        <taxon>Bacillati</taxon>
        <taxon>Bacillota</taxon>
        <taxon>Clostridia</taxon>
        <taxon>Eubacteriales</taxon>
        <taxon>Clostridiaceae</taxon>
        <taxon>Clostridium</taxon>
    </lineage>
</organism>
<dbReference type="AlphaFoldDB" id="A0A1S8KZW0"/>
<dbReference type="KEGG" id="crw:CROST_021870"/>
<proteinExistence type="predicted"/>
<reference evidence="1 2" key="1">
    <citation type="submission" date="2022-04" db="EMBL/GenBank/DDBJ databases">
        <title>Genome sequence of C. roseum typestrain.</title>
        <authorList>
            <person name="Poehlein A."/>
            <person name="Schoch T."/>
            <person name="Duerre P."/>
            <person name="Daniel R."/>
        </authorList>
    </citation>
    <scope>NUCLEOTIDE SEQUENCE [LARGE SCALE GENOMIC DNA]</scope>
    <source>
        <strain evidence="1 2">DSM 7320</strain>
    </source>
</reference>
<evidence type="ECO:0000313" key="1">
    <source>
        <dbReference type="EMBL" id="URZ11470.1"/>
    </source>
</evidence>
<dbReference type="Proteomes" id="UP000190951">
    <property type="component" value="Chromosome"/>
</dbReference>